<accession>A0AB36K8E2</accession>
<dbReference type="EMBL" id="MUEO01000009">
    <property type="protein sequence ID" value="OOE45135.1"/>
    <property type="molecule type" value="Genomic_DNA"/>
</dbReference>
<evidence type="ECO:0000313" key="1">
    <source>
        <dbReference type="EMBL" id="OOE45135.1"/>
    </source>
</evidence>
<dbReference type="Proteomes" id="UP000188726">
    <property type="component" value="Unassembled WGS sequence"/>
</dbReference>
<comment type="caution">
    <text evidence="1">The sequence shown here is derived from an EMBL/GenBank/DDBJ whole genome shotgun (WGS) entry which is preliminary data.</text>
</comment>
<name>A0AB36K8E2_9GAMM</name>
<evidence type="ECO:0000313" key="2">
    <source>
        <dbReference type="Proteomes" id="UP000188726"/>
    </source>
</evidence>
<proteinExistence type="predicted"/>
<reference evidence="1 2" key="1">
    <citation type="journal article" date="2017" name="Genome Announc.">
        <title>Draft Genome Sequences of Salinivibrio proteolyticus, Salinivibrio sharmensis, Salinivibrio siamensis, Salinivibrio costicola subsp. alcaliphilus, Salinivibrio costicola subsp. vallismortis, and 29 New Isolates Belonging to the Genus Salinivibrio.</title>
        <authorList>
            <person name="Lopez-Hermoso C."/>
            <person name="de la Haba R.R."/>
            <person name="Sanchez-Porro C."/>
            <person name="Bayliss S.C."/>
            <person name="Feil E.J."/>
            <person name="Ventosa A."/>
        </authorList>
    </citation>
    <scope>NUCLEOTIDE SEQUENCE [LARGE SCALE GENOMIC DNA]</scope>
    <source>
        <strain evidence="1 2">IC202</strain>
    </source>
</reference>
<sequence>MAICRFNVDKFTHNIESNLELMGLPVPKTVFGSMATMSGALASIEAALMTKAADVSISVVASRAAGTTVAGVTASFYAGAIIGSALRASTSATSCSGEELKKAFQELGLPLWAADDALRQPNSHNLLRNQ</sequence>
<organism evidence="1 2">
    <name type="scientific">Salinivibrio kushneri</name>
    <dbReference type="NCBI Taxonomy" id="1908198"/>
    <lineage>
        <taxon>Bacteria</taxon>
        <taxon>Pseudomonadati</taxon>
        <taxon>Pseudomonadota</taxon>
        <taxon>Gammaproteobacteria</taxon>
        <taxon>Vibrionales</taxon>
        <taxon>Vibrionaceae</taxon>
        <taxon>Salinivibrio</taxon>
    </lineage>
</organism>
<protein>
    <submittedName>
        <fullName evidence="1">Uncharacterized protein</fullName>
    </submittedName>
</protein>
<gene>
    <name evidence="1" type="ORF">BZG09_05375</name>
</gene>
<dbReference type="AlphaFoldDB" id="A0AB36K8E2"/>